<dbReference type="InterPro" id="IPR041588">
    <property type="entry name" value="Integrase_H2C2"/>
</dbReference>
<gene>
    <name evidence="2" type="ORF">KIW84_021608</name>
</gene>
<dbReference type="AlphaFoldDB" id="A0A9D4YAC8"/>
<reference evidence="2 3" key="1">
    <citation type="journal article" date="2022" name="Nat. Genet.">
        <title>Improved pea reference genome and pan-genome highlight genomic features and evolutionary characteristics.</title>
        <authorList>
            <person name="Yang T."/>
            <person name="Liu R."/>
            <person name="Luo Y."/>
            <person name="Hu S."/>
            <person name="Wang D."/>
            <person name="Wang C."/>
            <person name="Pandey M.K."/>
            <person name="Ge S."/>
            <person name="Xu Q."/>
            <person name="Li N."/>
            <person name="Li G."/>
            <person name="Huang Y."/>
            <person name="Saxena R.K."/>
            <person name="Ji Y."/>
            <person name="Li M."/>
            <person name="Yan X."/>
            <person name="He Y."/>
            <person name="Liu Y."/>
            <person name="Wang X."/>
            <person name="Xiang C."/>
            <person name="Varshney R.K."/>
            <person name="Ding H."/>
            <person name="Gao S."/>
            <person name="Zong X."/>
        </authorList>
    </citation>
    <scope>NUCLEOTIDE SEQUENCE [LARGE SCALE GENOMIC DNA]</scope>
    <source>
        <strain evidence="2 3">cv. Zhongwan 6</strain>
    </source>
</reference>
<evidence type="ECO:0000313" key="3">
    <source>
        <dbReference type="Proteomes" id="UP001058974"/>
    </source>
</evidence>
<protein>
    <recommendedName>
        <fullName evidence="1">Integrase zinc-binding domain-containing protein</fullName>
    </recommendedName>
</protein>
<dbReference type="InterPro" id="IPR043502">
    <property type="entry name" value="DNA/RNA_pol_sf"/>
</dbReference>
<dbReference type="EMBL" id="JAMSHJ010000002">
    <property type="protein sequence ID" value="KAI5434854.1"/>
    <property type="molecule type" value="Genomic_DNA"/>
</dbReference>
<keyword evidence="3" id="KW-1185">Reference proteome</keyword>
<dbReference type="Pfam" id="PF17921">
    <property type="entry name" value="Integrase_H2C2"/>
    <property type="match status" value="1"/>
</dbReference>
<dbReference type="Gramene" id="Psat02G0160800-T1">
    <property type="protein sequence ID" value="KAI5434854.1"/>
    <property type="gene ID" value="KIW84_021608"/>
</dbReference>
<dbReference type="Proteomes" id="UP001058974">
    <property type="component" value="Chromosome 2"/>
</dbReference>
<dbReference type="PANTHER" id="PTHR35046">
    <property type="entry name" value="ZINC KNUCKLE (CCHC-TYPE) FAMILY PROTEIN"/>
    <property type="match status" value="1"/>
</dbReference>
<name>A0A9D4YAC8_PEA</name>
<dbReference type="PANTHER" id="PTHR35046:SF18">
    <property type="entry name" value="RNA-DIRECTED DNA POLYMERASE"/>
    <property type="match status" value="1"/>
</dbReference>
<comment type="caution">
    <text evidence="2">The sequence shown here is derived from an EMBL/GenBank/DDBJ whole genome shotgun (WGS) entry which is preliminary data.</text>
</comment>
<dbReference type="Gene3D" id="3.10.10.10">
    <property type="entry name" value="HIV Type 1 Reverse Transcriptase, subunit A, domain 1"/>
    <property type="match status" value="1"/>
</dbReference>
<accession>A0A9D4YAC8</accession>
<feature type="domain" description="Integrase zinc-binding" evidence="1">
    <location>
        <begin position="142"/>
        <end position="178"/>
    </location>
</feature>
<proteinExistence type="predicted"/>
<dbReference type="SUPFAM" id="SSF56672">
    <property type="entry name" value="DNA/RNA polymerases"/>
    <property type="match status" value="1"/>
</dbReference>
<evidence type="ECO:0000259" key="1">
    <source>
        <dbReference type="Pfam" id="PF17921"/>
    </source>
</evidence>
<evidence type="ECO:0000313" key="2">
    <source>
        <dbReference type="EMBL" id="KAI5434854.1"/>
    </source>
</evidence>
<sequence length="325" mass="37502">MSVVKEETKIPEEVLEILEFLKDLIIDELPNNFPLMRDIQHQIDLFQGFSLPNIPHYHMSPKENKILRELIEDLLEKAFVRENMSPCAVSFLLVPKKENRWWMCVDSRTINKITIKYHFPITCLEDMLDKLAGSKVFSKIYLGRDKTITSLEERYYLQHLRRDSSNIIKRCYTCQVSKGQSQTGPYMPLPIPNDILQDLAMDFMLGLPCTQRGVDSGFFVVDRFSKMTHFISCKKKVYASNIAKLFFKEFPKAPGVSVAAENIAEETLSFKGVVKAKLEAIGRRINKAFYQEKSGSSSSEVDETDVGRLVARIKEEVMHRDIWAF</sequence>
<organism evidence="2 3">
    <name type="scientific">Pisum sativum</name>
    <name type="common">Garden pea</name>
    <name type="synonym">Lathyrus oleraceus</name>
    <dbReference type="NCBI Taxonomy" id="3888"/>
    <lineage>
        <taxon>Eukaryota</taxon>
        <taxon>Viridiplantae</taxon>
        <taxon>Streptophyta</taxon>
        <taxon>Embryophyta</taxon>
        <taxon>Tracheophyta</taxon>
        <taxon>Spermatophyta</taxon>
        <taxon>Magnoliopsida</taxon>
        <taxon>eudicotyledons</taxon>
        <taxon>Gunneridae</taxon>
        <taxon>Pentapetalae</taxon>
        <taxon>rosids</taxon>
        <taxon>fabids</taxon>
        <taxon>Fabales</taxon>
        <taxon>Fabaceae</taxon>
        <taxon>Papilionoideae</taxon>
        <taxon>50 kb inversion clade</taxon>
        <taxon>NPAAA clade</taxon>
        <taxon>Hologalegina</taxon>
        <taxon>IRL clade</taxon>
        <taxon>Fabeae</taxon>
        <taxon>Lathyrus</taxon>
    </lineage>
</organism>